<dbReference type="CDD" id="cd01347">
    <property type="entry name" value="ligand_gated_channel"/>
    <property type="match status" value="1"/>
</dbReference>
<dbReference type="EMBL" id="CP002085">
    <property type="protein sequence ID" value="ADK83506.1"/>
    <property type="molecule type" value="Genomic_DNA"/>
</dbReference>
<feature type="domain" description="TonB-dependent receptor-like beta-barrel" evidence="13">
    <location>
        <begin position="231"/>
        <end position="618"/>
    </location>
</feature>
<dbReference type="HOGENOM" id="CLU_008287_18_5_7"/>
<dbReference type="GO" id="GO:0044718">
    <property type="term" value="P:siderophore transmembrane transport"/>
    <property type="evidence" value="ECO:0007669"/>
    <property type="project" value="TreeGrafter"/>
</dbReference>
<feature type="signal peptide" evidence="12">
    <location>
        <begin position="1"/>
        <end position="19"/>
    </location>
</feature>
<evidence type="ECO:0000256" key="4">
    <source>
        <dbReference type="ARBA" id="ARBA00022692"/>
    </source>
</evidence>
<organism evidence="15 16">
    <name type="scientific">Desulfarculus baarsii (strain ATCC 33931 / DSM 2075 / LMG 7858 / VKM B-1802 / 2st14)</name>
    <dbReference type="NCBI Taxonomy" id="644282"/>
    <lineage>
        <taxon>Bacteria</taxon>
        <taxon>Pseudomonadati</taxon>
        <taxon>Thermodesulfobacteriota</taxon>
        <taxon>Desulfarculia</taxon>
        <taxon>Desulfarculales</taxon>
        <taxon>Desulfarculaceae</taxon>
        <taxon>Desulfarculus</taxon>
    </lineage>
</organism>
<evidence type="ECO:0000259" key="14">
    <source>
        <dbReference type="Pfam" id="PF07715"/>
    </source>
</evidence>
<dbReference type="GO" id="GO:0009279">
    <property type="term" value="C:cell outer membrane"/>
    <property type="evidence" value="ECO:0007669"/>
    <property type="project" value="UniProtKB-SubCell"/>
</dbReference>
<keyword evidence="8 15" id="KW-0675">Receptor</keyword>
<dbReference type="InterPro" id="IPR037066">
    <property type="entry name" value="Plug_dom_sf"/>
</dbReference>
<dbReference type="eggNOG" id="COG4771">
    <property type="taxonomic scope" value="Bacteria"/>
</dbReference>
<evidence type="ECO:0000313" key="15">
    <source>
        <dbReference type="EMBL" id="ADK83506.1"/>
    </source>
</evidence>
<dbReference type="Gene3D" id="2.170.130.10">
    <property type="entry name" value="TonB-dependent receptor, plug domain"/>
    <property type="match status" value="1"/>
</dbReference>
<evidence type="ECO:0000256" key="2">
    <source>
        <dbReference type="ARBA" id="ARBA00022448"/>
    </source>
</evidence>
<dbReference type="Proteomes" id="UP000009047">
    <property type="component" value="Chromosome"/>
</dbReference>
<dbReference type="InterPro" id="IPR000531">
    <property type="entry name" value="Beta-barrel_TonB"/>
</dbReference>
<dbReference type="InterPro" id="IPR039426">
    <property type="entry name" value="TonB-dep_rcpt-like"/>
</dbReference>
<dbReference type="STRING" id="644282.Deba_0127"/>
<dbReference type="AlphaFoldDB" id="E1QDI7"/>
<dbReference type="PANTHER" id="PTHR30069">
    <property type="entry name" value="TONB-DEPENDENT OUTER MEMBRANE RECEPTOR"/>
    <property type="match status" value="1"/>
</dbReference>
<dbReference type="PROSITE" id="PS52016">
    <property type="entry name" value="TONB_DEPENDENT_REC_3"/>
    <property type="match status" value="1"/>
</dbReference>
<keyword evidence="9 10" id="KW-0998">Cell outer membrane</keyword>
<evidence type="ECO:0000256" key="5">
    <source>
        <dbReference type="ARBA" id="ARBA00022729"/>
    </source>
</evidence>
<keyword evidence="16" id="KW-1185">Reference proteome</keyword>
<protein>
    <submittedName>
        <fullName evidence="15">TonB-dependent receptor</fullName>
    </submittedName>
</protein>
<keyword evidence="7 10" id="KW-0472">Membrane</keyword>
<feature type="domain" description="TonB-dependent receptor plug" evidence="14">
    <location>
        <begin position="51"/>
        <end position="155"/>
    </location>
</feature>
<dbReference type="RefSeq" id="WP_013256962.1">
    <property type="nucleotide sequence ID" value="NC_014365.1"/>
</dbReference>
<keyword evidence="3 10" id="KW-1134">Transmembrane beta strand</keyword>
<evidence type="ECO:0000313" key="16">
    <source>
        <dbReference type="Proteomes" id="UP000009047"/>
    </source>
</evidence>
<evidence type="ECO:0000256" key="7">
    <source>
        <dbReference type="ARBA" id="ARBA00023136"/>
    </source>
</evidence>
<dbReference type="PANTHER" id="PTHR30069:SF29">
    <property type="entry name" value="HEMOGLOBIN AND HEMOGLOBIN-HAPTOGLOBIN-BINDING PROTEIN 1-RELATED"/>
    <property type="match status" value="1"/>
</dbReference>
<evidence type="ECO:0000256" key="6">
    <source>
        <dbReference type="ARBA" id="ARBA00023077"/>
    </source>
</evidence>
<dbReference type="KEGG" id="dbr:Deba_0127"/>
<evidence type="ECO:0000259" key="13">
    <source>
        <dbReference type="Pfam" id="PF00593"/>
    </source>
</evidence>
<comment type="subcellular location">
    <subcellularLocation>
        <location evidence="1 10">Cell outer membrane</location>
        <topology evidence="1 10">Multi-pass membrane protein</topology>
    </subcellularLocation>
</comment>
<evidence type="ECO:0000256" key="10">
    <source>
        <dbReference type="PROSITE-ProRule" id="PRU01360"/>
    </source>
</evidence>
<dbReference type="Pfam" id="PF07715">
    <property type="entry name" value="Plug"/>
    <property type="match status" value="1"/>
</dbReference>
<evidence type="ECO:0000256" key="1">
    <source>
        <dbReference type="ARBA" id="ARBA00004571"/>
    </source>
</evidence>
<keyword evidence="4 10" id="KW-0812">Transmembrane</keyword>
<sequence>MRKSMITAMLAGAACLALAAGPGLADQAGPGANAETLEPMVVSATLAEQKLSRAPASIQVVDQAQIQMMGADSVSQALSEVTGLVLESESGRVISPSIRGAGPLHTLVLIDSRRMAPGYRGLADLNQIPVTMIERIEIVRGPSSALFGSDALGGVVNIITRKPPKEKTVAGADVKVGTNTHSGGDEVLPQAYAGLGVAPFRFIVGGAYRGQNGWDYDGVAPDDGDDLKQGYVSGQAAVDLGEHHALSLGGYYNDFKRQGLRDIQNALTDRDATDVNSEIFVNYDGTFAERYGVFLQAYQSKYKTDIDLTPRVTDPYYLTNEEYERTQYEGRFSARIADFATATLGGELREDSRGADNVSPEYDSENKAGFGQVDMVFFERLNLVAGLRVDDHSEFGSEWSPRVAASFALTDYARIKASYGHGFRAPIANELYVTTYQRRGKDTYLPNKDLQPETSQTYEIGLQGSLDVSRGLDVELTYFHNDIDDLIEAVLQSSRGSGSSLKNTYKYENIAQAETSGLELLTAINLPCGWRLGAGATYMKTENKQTGEQLADQPEFKGNLNAQWSIKPLGLRARVAFNWFSGAEDGLGGSLDDYTTLDAWLGKDLWANTQVYAGMKNIFDTEVAAYDIQPAFVYLGFRWEL</sequence>
<evidence type="ECO:0000256" key="11">
    <source>
        <dbReference type="RuleBase" id="RU003357"/>
    </source>
</evidence>
<dbReference type="GO" id="GO:0015344">
    <property type="term" value="F:siderophore uptake transmembrane transporter activity"/>
    <property type="evidence" value="ECO:0007669"/>
    <property type="project" value="TreeGrafter"/>
</dbReference>
<dbReference type="InterPro" id="IPR036942">
    <property type="entry name" value="Beta-barrel_TonB_sf"/>
</dbReference>
<keyword evidence="5 12" id="KW-0732">Signal</keyword>
<dbReference type="InterPro" id="IPR012910">
    <property type="entry name" value="Plug_dom"/>
</dbReference>
<proteinExistence type="inferred from homology"/>
<accession>E1QDI7</accession>
<evidence type="ECO:0000256" key="9">
    <source>
        <dbReference type="ARBA" id="ARBA00023237"/>
    </source>
</evidence>
<keyword evidence="2 10" id="KW-0813">Transport</keyword>
<gene>
    <name evidence="15" type="ordered locus">Deba_0127</name>
</gene>
<evidence type="ECO:0000256" key="8">
    <source>
        <dbReference type="ARBA" id="ARBA00023170"/>
    </source>
</evidence>
<keyword evidence="6 11" id="KW-0798">TonB box</keyword>
<dbReference type="SUPFAM" id="SSF56935">
    <property type="entry name" value="Porins"/>
    <property type="match status" value="1"/>
</dbReference>
<feature type="chain" id="PRO_5003150314" evidence="12">
    <location>
        <begin position="20"/>
        <end position="641"/>
    </location>
</feature>
<evidence type="ECO:0000256" key="12">
    <source>
        <dbReference type="SAM" id="SignalP"/>
    </source>
</evidence>
<dbReference type="PROSITE" id="PS51257">
    <property type="entry name" value="PROKAR_LIPOPROTEIN"/>
    <property type="match status" value="1"/>
</dbReference>
<dbReference type="Gene3D" id="2.40.170.20">
    <property type="entry name" value="TonB-dependent receptor, beta-barrel domain"/>
    <property type="match status" value="1"/>
</dbReference>
<name>E1QDI7_DESB2</name>
<evidence type="ECO:0000256" key="3">
    <source>
        <dbReference type="ARBA" id="ARBA00022452"/>
    </source>
</evidence>
<comment type="similarity">
    <text evidence="10 11">Belongs to the TonB-dependent receptor family.</text>
</comment>
<dbReference type="Pfam" id="PF00593">
    <property type="entry name" value="TonB_dep_Rec_b-barrel"/>
    <property type="match status" value="1"/>
</dbReference>
<reference evidence="15 16" key="1">
    <citation type="journal article" date="2010" name="Stand. Genomic Sci.">
        <title>Complete genome sequence of Desulfarculus baarsii type strain (2st14).</title>
        <authorList>
            <person name="Sun H."/>
            <person name="Spring S."/>
            <person name="Lapidus A."/>
            <person name="Davenport K."/>
            <person name="Del Rio T.G."/>
            <person name="Tice H."/>
            <person name="Nolan M."/>
            <person name="Copeland A."/>
            <person name="Cheng J.F."/>
            <person name="Lucas S."/>
            <person name="Tapia R."/>
            <person name="Goodwin L."/>
            <person name="Pitluck S."/>
            <person name="Ivanova N."/>
            <person name="Pagani I."/>
            <person name="Mavromatis K."/>
            <person name="Ovchinnikova G."/>
            <person name="Pati A."/>
            <person name="Chen A."/>
            <person name="Palaniappan K."/>
            <person name="Hauser L."/>
            <person name="Chang Y.J."/>
            <person name="Jeffries C.D."/>
            <person name="Detter J.C."/>
            <person name="Han C."/>
            <person name="Rohde M."/>
            <person name="Brambilla E."/>
            <person name="Goker M."/>
            <person name="Woyke T."/>
            <person name="Bristow J."/>
            <person name="Eisen J.A."/>
            <person name="Markowitz V."/>
            <person name="Hugenholtz P."/>
            <person name="Kyrpides N.C."/>
            <person name="Klenk H.P."/>
            <person name="Land M."/>
        </authorList>
    </citation>
    <scope>NUCLEOTIDE SEQUENCE [LARGE SCALE GENOMIC DNA]</scope>
    <source>
        <strain evidence="16">ATCC 33931 / DSM 2075 / LMG 7858 / VKM B-1802 / 2st14</strain>
    </source>
</reference>